<evidence type="ECO:0000313" key="2">
    <source>
        <dbReference type="EMBL" id="QOV88976.1"/>
    </source>
</evidence>
<protein>
    <recommendedName>
        <fullName evidence="4">Ribosome-binding factor A</fullName>
    </recommendedName>
</protein>
<dbReference type="EMBL" id="CP063458">
    <property type="protein sequence ID" value="QOV88976.1"/>
    <property type="molecule type" value="Genomic_DNA"/>
</dbReference>
<name>A0A7M2WU18_9BACT</name>
<evidence type="ECO:0000256" key="1">
    <source>
        <dbReference type="SAM" id="MobiDB-lite"/>
    </source>
</evidence>
<accession>A0A7M2WU18</accession>
<organism evidence="2 3">
    <name type="scientific">Humisphaera borealis</name>
    <dbReference type="NCBI Taxonomy" id="2807512"/>
    <lineage>
        <taxon>Bacteria</taxon>
        <taxon>Pseudomonadati</taxon>
        <taxon>Planctomycetota</taxon>
        <taxon>Phycisphaerae</taxon>
        <taxon>Tepidisphaerales</taxon>
        <taxon>Tepidisphaeraceae</taxon>
        <taxon>Humisphaera</taxon>
    </lineage>
</organism>
<dbReference type="RefSeq" id="WP_206291987.1">
    <property type="nucleotide sequence ID" value="NZ_CP063458.1"/>
</dbReference>
<dbReference type="InterPro" id="IPR023799">
    <property type="entry name" value="RbfA_dom_sf"/>
</dbReference>
<feature type="region of interest" description="Disordered" evidence="1">
    <location>
        <begin position="124"/>
        <end position="145"/>
    </location>
</feature>
<sequence length="145" mass="15453">MDRDLFEQALRGHSGASGESFDAAHDRKTLQLCRQVERALSLALAGDRHEVLRDLTVDAVEPMGSAAQLLVRVLVPASVEVSVIEVIGILDGASPRLRAVVAQSICRKRTPSLSFLPVPLRAGNPSDVTDAGNHTANLEGGDHVE</sequence>
<evidence type="ECO:0000313" key="3">
    <source>
        <dbReference type="Proteomes" id="UP000593765"/>
    </source>
</evidence>
<gene>
    <name evidence="2" type="ORF">IPV69_22550</name>
</gene>
<dbReference type="SUPFAM" id="SSF89919">
    <property type="entry name" value="Ribosome-binding factor A, RbfA"/>
    <property type="match status" value="1"/>
</dbReference>
<reference evidence="2 3" key="1">
    <citation type="submission" date="2020-10" db="EMBL/GenBank/DDBJ databases">
        <title>Wide distribution of Phycisphaera-like planctomycetes from WD2101 soil group in peatlands and genome analysis of the first cultivated representative.</title>
        <authorList>
            <person name="Dedysh S.N."/>
            <person name="Beletsky A.V."/>
            <person name="Ivanova A."/>
            <person name="Kulichevskaya I.S."/>
            <person name="Suzina N.E."/>
            <person name="Philippov D.A."/>
            <person name="Rakitin A.L."/>
            <person name="Mardanov A.V."/>
            <person name="Ravin N.V."/>
        </authorList>
    </citation>
    <scope>NUCLEOTIDE SEQUENCE [LARGE SCALE GENOMIC DNA]</scope>
    <source>
        <strain evidence="2 3">M1803</strain>
    </source>
</reference>
<proteinExistence type="predicted"/>
<dbReference type="Proteomes" id="UP000593765">
    <property type="component" value="Chromosome"/>
</dbReference>
<evidence type="ECO:0008006" key="4">
    <source>
        <dbReference type="Google" id="ProtNLM"/>
    </source>
</evidence>
<dbReference type="AlphaFoldDB" id="A0A7M2WU18"/>
<keyword evidence="3" id="KW-1185">Reference proteome</keyword>
<dbReference type="KEGG" id="hbs:IPV69_22550"/>